<feature type="transmembrane region" description="Helical" evidence="6">
    <location>
        <begin position="264"/>
        <end position="284"/>
    </location>
</feature>
<protein>
    <recommendedName>
        <fullName evidence="7">Major facilitator superfamily (MFS) profile domain-containing protein</fullName>
    </recommendedName>
</protein>
<evidence type="ECO:0000313" key="9">
    <source>
        <dbReference type="Proteomes" id="UP001160390"/>
    </source>
</evidence>
<dbReference type="AlphaFoldDB" id="A0AA35PUS1"/>
<dbReference type="InterPro" id="IPR005828">
    <property type="entry name" value="MFS_sugar_transport-like"/>
</dbReference>
<dbReference type="InterPro" id="IPR020846">
    <property type="entry name" value="MFS_dom"/>
</dbReference>
<evidence type="ECO:0000256" key="4">
    <source>
        <dbReference type="ARBA" id="ARBA00023136"/>
    </source>
</evidence>
<keyword evidence="2 6" id="KW-0812">Transmembrane</keyword>
<dbReference type="Pfam" id="PF00083">
    <property type="entry name" value="Sugar_tr"/>
    <property type="match status" value="1"/>
</dbReference>
<feature type="transmembrane region" description="Helical" evidence="6">
    <location>
        <begin position="21"/>
        <end position="45"/>
    </location>
</feature>
<evidence type="ECO:0000256" key="6">
    <source>
        <dbReference type="SAM" id="Phobius"/>
    </source>
</evidence>
<dbReference type="PROSITE" id="PS00217">
    <property type="entry name" value="SUGAR_TRANSPORT_2"/>
    <property type="match status" value="1"/>
</dbReference>
<evidence type="ECO:0000256" key="5">
    <source>
        <dbReference type="SAM" id="MobiDB-lite"/>
    </source>
</evidence>
<keyword evidence="4 6" id="KW-0472">Membrane</keyword>
<comment type="caution">
    <text evidence="8">The sequence shown here is derived from an EMBL/GenBank/DDBJ whole genome shotgun (WGS) entry which is preliminary data.</text>
</comment>
<dbReference type="InterPro" id="IPR036259">
    <property type="entry name" value="MFS_trans_sf"/>
</dbReference>
<feature type="transmembrane region" description="Helical" evidence="6">
    <location>
        <begin position="371"/>
        <end position="390"/>
    </location>
</feature>
<feature type="transmembrane region" description="Helical" evidence="6">
    <location>
        <begin position="341"/>
        <end position="359"/>
    </location>
</feature>
<sequence length="502" mass="54241">MANPHEPTLMESIKFFCVAGVGYFADGYMVTVIGVVVTMLGYVYFKDNGGVVPTLQGSAIKGCMNAGLILGQISFGILGDALGRKKVYGKELMFTIFGTLMCILLPWKGFSQGGVIAWMSVWRLVTGFGVGGDYPMSSVLAAERSVFGSRAKVVTMMRVFQMFGITAAYVVFVILLAGYRQQIEQNIDAVEWVWRLLMGIGIIPCILTIYSRMAMNETEAYKRYIIEDRSAQSNQNEHEKIQDKQGIRNHSTQFRTYFSNRRHAIALFAVSFAWFLNNISTYGISLNQPTILALIGYANGATKFDTLWKTGVGSIIIQAAGNVPGDIISIWLPDLIGRRNMQFFFGIATAVVMAAWAGVGKTASAGGQITLLTLSQLFVQTGVSGAIFLLPVELFPTRVRATAYGIAAGSGQAGGLLTAFSFGNFVAAAGIPGVVGFLASLYAIVGCVVWLVPETKGSTLEDIENDVLFRKGRPADLEHLTAPSSQDDEEGVTKATVTSNKA</sequence>
<dbReference type="GO" id="GO:0016020">
    <property type="term" value="C:membrane"/>
    <property type="evidence" value="ECO:0007669"/>
    <property type="project" value="UniProtKB-SubCell"/>
</dbReference>
<gene>
    <name evidence="8" type="ORF">CCHLO57077_00018503</name>
</gene>
<evidence type="ECO:0000256" key="2">
    <source>
        <dbReference type="ARBA" id="ARBA00022692"/>
    </source>
</evidence>
<dbReference type="PANTHER" id="PTHR24064">
    <property type="entry name" value="SOLUTE CARRIER FAMILY 22 MEMBER"/>
    <property type="match status" value="1"/>
</dbReference>
<keyword evidence="3 6" id="KW-1133">Transmembrane helix</keyword>
<feature type="transmembrane region" description="Helical" evidence="6">
    <location>
        <begin position="192"/>
        <end position="213"/>
    </location>
</feature>
<proteinExistence type="predicted"/>
<feature type="transmembrane region" description="Helical" evidence="6">
    <location>
        <begin position="92"/>
        <end position="110"/>
    </location>
</feature>
<feature type="transmembrane region" description="Helical" evidence="6">
    <location>
        <begin position="157"/>
        <end position="180"/>
    </location>
</feature>
<organism evidence="8 9">
    <name type="scientific">Clonostachys chloroleuca</name>
    <dbReference type="NCBI Taxonomy" id="1926264"/>
    <lineage>
        <taxon>Eukaryota</taxon>
        <taxon>Fungi</taxon>
        <taxon>Dikarya</taxon>
        <taxon>Ascomycota</taxon>
        <taxon>Pezizomycotina</taxon>
        <taxon>Sordariomycetes</taxon>
        <taxon>Hypocreomycetidae</taxon>
        <taxon>Hypocreales</taxon>
        <taxon>Bionectriaceae</taxon>
        <taxon>Clonostachys</taxon>
    </lineage>
</organism>
<dbReference type="InterPro" id="IPR005829">
    <property type="entry name" value="Sugar_transporter_CS"/>
</dbReference>
<dbReference type="Gene3D" id="1.20.1250.20">
    <property type="entry name" value="MFS general substrate transporter like domains"/>
    <property type="match status" value="1"/>
</dbReference>
<comment type="subcellular location">
    <subcellularLocation>
        <location evidence="1">Membrane</location>
        <topology evidence="1">Multi-pass membrane protein</topology>
    </subcellularLocation>
</comment>
<name>A0AA35PUS1_9HYPO</name>
<dbReference type="GO" id="GO:0022857">
    <property type="term" value="F:transmembrane transporter activity"/>
    <property type="evidence" value="ECO:0007669"/>
    <property type="project" value="InterPro"/>
</dbReference>
<dbReference type="Proteomes" id="UP001160390">
    <property type="component" value="Unassembled WGS sequence"/>
</dbReference>
<evidence type="ECO:0000313" key="8">
    <source>
        <dbReference type="EMBL" id="CAI6073842.1"/>
    </source>
</evidence>
<evidence type="ECO:0000259" key="7">
    <source>
        <dbReference type="PROSITE" id="PS50850"/>
    </source>
</evidence>
<feature type="transmembrane region" description="Helical" evidence="6">
    <location>
        <begin position="425"/>
        <end position="452"/>
    </location>
</feature>
<feature type="domain" description="Major facilitator superfamily (MFS) profile" evidence="7">
    <location>
        <begin position="15"/>
        <end position="456"/>
    </location>
</feature>
<reference evidence="8" key="1">
    <citation type="submission" date="2023-01" db="EMBL/GenBank/DDBJ databases">
        <authorList>
            <person name="Piombo E."/>
        </authorList>
    </citation>
    <scope>NUCLEOTIDE SEQUENCE</scope>
</reference>
<evidence type="ECO:0000256" key="3">
    <source>
        <dbReference type="ARBA" id="ARBA00022989"/>
    </source>
</evidence>
<feature type="region of interest" description="Disordered" evidence="5">
    <location>
        <begin position="479"/>
        <end position="502"/>
    </location>
</feature>
<dbReference type="EMBL" id="CABFNP030000646">
    <property type="protein sequence ID" value="CAI6073842.1"/>
    <property type="molecule type" value="Genomic_DNA"/>
</dbReference>
<keyword evidence="9" id="KW-1185">Reference proteome</keyword>
<evidence type="ECO:0000256" key="1">
    <source>
        <dbReference type="ARBA" id="ARBA00004141"/>
    </source>
</evidence>
<dbReference type="SUPFAM" id="SSF103473">
    <property type="entry name" value="MFS general substrate transporter"/>
    <property type="match status" value="1"/>
</dbReference>
<dbReference type="PROSITE" id="PS50850">
    <property type="entry name" value="MFS"/>
    <property type="match status" value="1"/>
</dbReference>
<accession>A0AA35PUS1</accession>